<dbReference type="InterPro" id="IPR019405">
    <property type="entry name" value="Lactonase_7-beta_prop"/>
</dbReference>
<reference evidence="1" key="1">
    <citation type="submission" date="2020-05" db="EMBL/GenBank/DDBJ databases">
        <authorList>
            <person name="Chiriac C."/>
            <person name="Salcher M."/>
            <person name="Ghai R."/>
            <person name="Kavagutti S V."/>
        </authorList>
    </citation>
    <scope>NUCLEOTIDE SEQUENCE</scope>
</reference>
<dbReference type="Gene3D" id="2.130.10.10">
    <property type="entry name" value="YVTN repeat-like/Quinoprotein amine dehydrogenase"/>
    <property type="match status" value="4"/>
</dbReference>
<dbReference type="PANTHER" id="PTHR47197">
    <property type="entry name" value="PROTEIN NIRF"/>
    <property type="match status" value="1"/>
</dbReference>
<dbReference type="InterPro" id="IPR051200">
    <property type="entry name" value="Host-pathogen_enzymatic-act"/>
</dbReference>
<accession>A0A6J7DXW9</accession>
<dbReference type="InterPro" id="IPR011964">
    <property type="entry name" value="YVTN_b-propeller_repeat"/>
</dbReference>
<dbReference type="InterPro" id="IPR011045">
    <property type="entry name" value="N2O_reductase_N"/>
</dbReference>
<protein>
    <submittedName>
        <fullName evidence="1">Unannotated protein</fullName>
    </submittedName>
</protein>
<dbReference type="Pfam" id="PF10282">
    <property type="entry name" value="Lactonase"/>
    <property type="match status" value="1"/>
</dbReference>
<dbReference type="InterPro" id="IPR015943">
    <property type="entry name" value="WD40/YVTN_repeat-like_dom_sf"/>
</dbReference>
<dbReference type="PANTHER" id="PTHR47197:SF3">
    <property type="entry name" value="DIHYDRO-HEME D1 DEHYDROGENASE"/>
    <property type="match status" value="1"/>
</dbReference>
<sequence length="342" mass="34626">MSRRSKVLSVFGAGAALLIAVPGASALAPSFSLDSGVSITVGVGPDVLTGGPGGSLWVGNDGASTISIINPLTKAVTRTIGSNSHPDGIVFSPLGDTAYVINDNKATVSRINTTTFALTGTVKVGSTPYGLAITPNGRYLYTANSGSKSVSVIDTTTFRVTKTIAVGKSPYDTAVTPSGGYVLVTNYDSKTVSVINTTSNTVSRTITVGTNPYAVVINPSGVAAYVSNDGAASVSVISLSTWRVTRTIAVGKHPWSLSGCHSALGELLPGAGTAWDYLLVPNNSGKSVSVINLTTSAVTQTIGLGVAPNAVSALQSGLCSDGIWVADGVAKKVQKLNFTPGS</sequence>
<dbReference type="EMBL" id="CAFBLU010000011">
    <property type="protein sequence ID" value="CAB4873374.1"/>
    <property type="molecule type" value="Genomic_DNA"/>
</dbReference>
<dbReference type="AlphaFoldDB" id="A0A6J7DXW9"/>
<organism evidence="1">
    <name type="scientific">freshwater metagenome</name>
    <dbReference type="NCBI Taxonomy" id="449393"/>
    <lineage>
        <taxon>unclassified sequences</taxon>
        <taxon>metagenomes</taxon>
        <taxon>ecological metagenomes</taxon>
    </lineage>
</organism>
<gene>
    <name evidence="1" type="ORF">UFOPK3444_00864</name>
</gene>
<dbReference type="SUPFAM" id="SSF50974">
    <property type="entry name" value="Nitrous oxide reductase, N-terminal domain"/>
    <property type="match status" value="1"/>
</dbReference>
<evidence type="ECO:0000313" key="1">
    <source>
        <dbReference type="EMBL" id="CAB4873374.1"/>
    </source>
</evidence>
<proteinExistence type="predicted"/>
<dbReference type="NCBIfam" id="TIGR02276">
    <property type="entry name" value="beta_rpt_yvtn"/>
    <property type="match status" value="3"/>
</dbReference>
<name>A0A6J7DXW9_9ZZZZ</name>